<reference evidence="1" key="1">
    <citation type="submission" date="2021-06" db="EMBL/GenBank/DDBJ databases">
        <authorList>
            <person name="Kallberg Y."/>
            <person name="Tangrot J."/>
            <person name="Rosling A."/>
        </authorList>
    </citation>
    <scope>NUCLEOTIDE SEQUENCE</scope>
    <source>
        <strain evidence="1">28 12/20/2015</strain>
    </source>
</reference>
<dbReference type="Proteomes" id="UP000789366">
    <property type="component" value="Unassembled WGS sequence"/>
</dbReference>
<gene>
    <name evidence="1" type="ORF">SPELUC_LOCUS8416</name>
</gene>
<protein>
    <submittedName>
        <fullName evidence="1">8754_t:CDS:1</fullName>
    </submittedName>
</protein>
<keyword evidence="2" id="KW-1185">Reference proteome</keyword>
<dbReference type="EMBL" id="CAJVPW010012583">
    <property type="protein sequence ID" value="CAG8636881.1"/>
    <property type="molecule type" value="Genomic_DNA"/>
</dbReference>
<sequence>MPVIKVTYQSTVRRFSIAETTTWTELESNLRTLFSLPPTLPFSLSYTDEDGDVITLSTDLEIVDLLSNHHQSNTALRFSIVPHHPQQSQQSNNVNIISQTSIVDSEPSSRHTMVIDQTSIVDSESSSRRTMVIDESEDSIFISTTPSISKGKQRAVEEDTPFESNETSSSDQQQPNEEQTRAPFIDLAQRFQTLLEQVRPVLDKNPQLVEHANHIMDQILQNAPVDIDMWDQWFKSHLNQFQQQKQNYNYSRQFSSFIPQNVEPWLRSVGQDIFNNPNCPFMGQGQQSNQTSNDEASNEKFMSQGQQNDQTFDDESLSEKLRILHSMGFWEDDEKNIELLKKYSGNIGKVVEVLISIQNERIEKSLNLQHPTNK</sequence>
<evidence type="ECO:0000313" key="2">
    <source>
        <dbReference type="Proteomes" id="UP000789366"/>
    </source>
</evidence>
<comment type="caution">
    <text evidence="1">The sequence shown here is derived from an EMBL/GenBank/DDBJ whole genome shotgun (WGS) entry which is preliminary data.</text>
</comment>
<accession>A0ACA9N709</accession>
<proteinExistence type="predicted"/>
<evidence type="ECO:0000313" key="1">
    <source>
        <dbReference type="EMBL" id="CAG8636881.1"/>
    </source>
</evidence>
<name>A0ACA9N709_9GLOM</name>
<organism evidence="1 2">
    <name type="scientific">Cetraspora pellucida</name>
    <dbReference type="NCBI Taxonomy" id="1433469"/>
    <lineage>
        <taxon>Eukaryota</taxon>
        <taxon>Fungi</taxon>
        <taxon>Fungi incertae sedis</taxon>
        <taxon>Mucoromycota</taxon>
        <taxon>Glomeromycotina</taxon>
        <taxon>Glomeromycetes</taxon>
        <taxon>Diversisporales</taxon>
        <taxon>Gigasporaceae</taxon>
        <taxon>Cetraspora</taxon>
    </lineage>
</organism>